<dbReference type="AlphaFoldDB" id="A0A6G1LI54"/>
<reference evidence="1" key="1">
    <citation type="journal article" date="2020" name="Stud. Mycol.">
        <title>101 Dothideomycetes genomes: a test case for predicting lifestyles and emergence of pathogens.</title>
        <authorList>
            <person name="Haridas S."/>
            <person name="Albert R."/>
            <person name="Binder M."/>
            <person name="Bloem J."/>
            <person name="Labutti K."/>
            <person name="Salamov A."/>
            <person name="Andreopoulos B."/>
            <person name="Baker S."/>
            <person name="Barry K."/>
            <person name="Bills G."/>
            <person name="Bluhm B."/>
            <person name="Cannon C."/>
            <person name="Castanera R."/>
            <person name="Culley D."/>
            <person name="Daum C."/>
            <person name="Ezra D."/>
            <person name="Gonzalez J."/>
            <person name="Henrissat B."/>
            <person name="Kuo A."/>
            <person name="Liang C."/>
            <person name="Lipzen A."/>
            <person name="Lutzoni F."/>
            <person name="Magnuson J."/>
            <person name="Mondo S."/>
            <person name="Nolan M."/>
            <person name="Ohm R."/>
            <person name="Pangilinan J."/>
            <person name="Park H.-J."/>
            <person name="Ramirez L."/>
            <person name="Alfaro M."/>
            <person name="Sun H."/>
            <person name="Tritt A."/>
            <person name="Yoshinaga Y."/>
            <person name="Zwiers L.-H."/>
            <person name="Turgeon B."/>
            <person name="Goodwin S."/>
            <person name="Spatafora J."/>
            <person name="Crous P."/>
            <person name="Grigoriev I."/>
        </authorList>
    </citation>
    <scope>NUCLEOTIDE SEQUENCE</scope>
    <source>
        <strain evidence="1">CBS 116005</strain>
    </source>
</reference>
<gene>
    <name evidence="1" type="ORF">EJ03DRAFT_201341</name>
</gene>
<accession>A0A6G1LI54</accession>
<dbReference type="Proteomes" id="UP000799436">
    <property type="component" value="Unassembled WGS sequence"/>
</dbReference>
<dbReference type="EMBL" id="ML995815">
    <property type="protein sequence ID" value="KAF2772300.1"/>
    <property type="molecule type" value="Genomic_DNA"/>
</dbReference>
<protein>
    <submittedName>
        <fullName evidence="1">Uncharacterized protein</fullName>
    </submittedName>
</protein>
<proteinExistence type="predicted"/>
<evidence type="ECO:0000313" key="2">
    <source>
        <dbReference type="Proteomes" id="UP000799436"/>
    </source>
</evidence>
<organism evidence="1 2">
    <name type="scientific">Teratosphaeria nubilosa</name>
    <dbReference type="NCBI Taxonomy" id="161662"/>
    <lineage>
        <taxon>Eukaryota</taxon>
        <taxon>Fungi</taxon>
        <taxon>Dikarya</taxon>
        <taxon>Ascomycota</taxon>
        <taxon>Pezizomycotina</taxon>
        <taxon>Dothideomycetes</taxon>
        <taxon>Dothideomycetidae</taxon>
        <taxon>Mycosphaerellales</taxon>
        <taxon>Teratosphaeriaceae</taxon>
        <taxon>Teratosphaeria</taxon>
    </lineage>
</organism>
<sequence>MSYAGAGTSGAGSRRDDCIMNPLAMQTPDGRLGILGLPTGDCRKVSRAAVRRHEIAMELVKMLRIVILMVTPHPTSYPGLAPHALAEVRKRRATTQPSCNLIFKVSTALLLLSAAHERRHGNLALRSSHANCLLHSVKCRPLAPGTTATMTRLKRRSSDDQHR</sequence>
<evidence type="ECO:0000313" key="1">
    <source>
        <dbReference type="EMBL" id="KAF2772300.1"/>
    </source>
</evidence>
<keyword evidence="2" id="KW-1185">Reference proteome</keyword>
<name>A0A6G1LI54_9PEZI</name>